<reference evidence="5 6" key="1">
    <citation type="submission" date="2024-09" db="EMBL/GenBank/DDBJ databases">
        <authorList>
            <person name="Sun Q."/>
            <person name="Mori K."/>
        </authorList>
    </citation>
    <scope>NUCLEOTIDE SEQUENCE [LARGE SCALE GENOMIC DNA]</scope>
    <source>
        <strain evidence="5 6">TBRC 2205</strain>
    </source>
</reference>
<keyword evidence="6" id="KW-1185">Reference proteome</keyword>
<dbReference type="InterPro" id="IPR058593">
    <property type="entry name" value="ARB_07466-like_C"/>
</dbReference>
<proteinExistence type="predicted"/>
<dbReference type="Proteomes" id="UP001589894">
    <property type="component" value="Unassembled WGS sequence"/>
</dbReference>
<feature type="chain" id="PRO_5046240816" evidence="3">
    <location>
        <begin position="27"/>
        <end position="339"/>
    </location>
</feature>
<evidence type="ECO:0000259" key="4">
    <source>
        <dbReference type="Pfam" id="PF26571"/>
    </source>
</evidence>
<gene>
    <name evidence="5" type="ORF">ACFFHU_13460</name>
</gene>
<evidence type="ECO:0000256" key="3">
    <source>
        <dbReference type="SAM" id="SignalP"/>
    </source>
</evidence>
<accession>A0ABV6NWG6</accession>
<feature type="signal peptide" evidence="3">
    <location>
        <begin position="1"/>
        <end position="26"/>
    </location>
</feature>
<evidence type="ECO:0000256" key="1">
    <source>
        <dbReference type="SAM" id="Coils"/>
    </source>
</evidence>
<evidence type="ECO:0000256" key="2">
    <source>
        <dbReference type="SAM" id="MobiDB-lite"/>
    </source>
</evidence>
<sequence>MRATPVVRHLLLALVLALLAGPVAVAAPTPALAAPGADDEGGTKKLRDALDAAARGYLDAQHRLDASTKRQAQLAAELREVETRLGTLTAEAGVVAARSYRMGRLGPVMALLNSGSAEDLLDRAAELELMAQRDDRSLGALAEARIEAARAKQAIDDEVSEQRRQVAVMAKKKQDAERALATVGGRSSGGFVSTSSALAKPAPRNSDGSWPSESCSVDDPTTSGCITPRTLHAYQQARAAGFTRYTSCHRNGGEGEHPKGRACDFSAAAGGFEDRSATGGDRAYGDRLAAYFIKNAGRLGVLYVIWYRQIWLPGTGWKSYSGGGSPAADHTNHVHLSMY</sequence>
<evidence type="ECO:0000313" key="5">
    <source>
        <dbReference type="EMBL" id="MFC0565138.1"/>
    </source>
</evidence>
<dbReference type="Pfam" id="PF26571">
    <property type="entry name" value="VldE"/>
    <property type="match status" value="1"/>
</dbReference>
<comment type="caution">
    <text evidence="5">The sequence shown here is derived from an EMBL/GenBank/DDBJ whole genome shotgun (WGS) entry which is preliminary data.</text>
</comment>
<dbReference type="Gene3D" id="6.10.250.3150">
    <property type="match status" value="1"/>
</dbReference>
<feature type="compositionally biased region" description="Polar residues" evidence="2">
    <location>
        <begin position="206"/>
        <end position="216"/>
    </location>
</feature>
<dbReference type="RefSeq" id="WP_377338700.1">
    <property type="nucleotide sequence ID" value="NZ_JBHLUE010000011.1"/>
</dbReference>
<keyword evidence="3" id="KW-0732">Signal</keyword>
<feature type="coiled-coil region" evidence="1">
    <location>
        <begin position="141"/>
        <end position="179"/>
    </location>
</feature>
<organism evidence="5 6">
    <name type="scientific">Plantactinospora siamensis</name>
    <dbReference type="NCBI Taxonomy" id="555372"/>
    <lineage>
        <taxon>Bacteria</taxon>
        <taxon>Bacillati</taxon>
        <taxon>Actinomycetota</taxon>
        <taxon>Actinomycetes</taxon>
        <taxon>Micromonosporales</taxon>
        <taxon>Micromonosporaceae</taxon>
        <taxon>Plantactinospora</taxon>
    </lineage>
</organism>
<keyword evidence="1" id="KW-0175">Coiled coil</keyword>
<dbReference type="EMBL" id="JBHLUE010000011">
    <property type="protein sequence ID" value="MFC0565138.1"/>
    <property type="molecule type" value="Genomic_DNA"/>
</dbReference>
<name>A0ABV6NWG6_9ACTN</name>
<feature type="coiled-coil region" evidence="1">
    <location>
        <begin position="64"/>
        <end position="91"/>
    </location>
</feature>
<evidence type="ECO:0000313" key="6">
    <source>
        <dbReference type="Proteomes" id="UP001589894"/>
    </source>
</evidence>
<feature type="domain" description="ARB-07466-like C-terminal" evidence="4">
    <location>
        <begin position="223"/>
        <end position="331"/>
    </location>
</feature>
<feature type="region of interest" description="Disordered" evidence="2">
    <location>
        <begin position="181"/>
        <end position="216"/>
    </location>
</feature>
<protein>
    <submittedName>
        <fullName evidence="5">Coiled-coil domain-containing protein</fullName>
    </submittedName>
</protein>